<dbReference type="EC" id="5.6.2.4" evidence="16"/>
<evidence type="ECO:0000256" key="16">
    <source>
        <dbReference type="RuleBase" id="RU364117"/>
    </source>
</evidence>
<evidence type="ECO:0000256" key="2">
    <source>
        <dbReference type="ARBA" id="ARBA00004123"/>
    </source>
</evidence>
<dbReference type="PROSITE" id="PS51192">
    <property type="entry name" value="HELICASE_ATP_BIND_1"/>
    <property type="match status" value="1"/>
</dbReference>
<dbReference type="InterPro" id="IPR032284">
    <property type="entry name" value="RecQ_Zn-bd"/>
</dbReference>
<evidence type="ECO:0000256" key="14">
    <source>
        <dbReference type="ARBA" id="ARBA00037616"/>
    </source>
</evidence>
<dbReference type="InterPro" id="IPR011545">
    <property type="entry name" value="DEAD/DEAH_box_helicase_dom"/>
</dbReference>
<comment type="subcellular location">
    <subcellularLocation>
        <location evidence="2 16">Nucleus</location>
    </subcellularLocation>
</comment>
<evidence type="ECO:0000256" key="11">
    <source>
        <dbReference type="ARBA" id="ARBA00023235"/>
    </source>
</evidence>
<evidence type="ECO:0000259" key="18">
    <source>
        <dbReference type="PROSITE" id="PS51192"/>
    </source>
</evidence>
<evidence type="ECO:0000313" key="20">
    <source>
        <dbReference type="EMBL" id="KAK4879436.1"/>
    </source>
</evidence>
<evidence type="ECO:0000256" key="6">
    <source>
        <dbReference type="ARBA" id="ARBA00022801"/>
    </source>
</evidence>
<dbReference type="PROSITE" id="PS51194">
    <property type="entry name" value="HELICASE_CTER"/>
    <property type="match status" value="1"/>
</dbReference>
<dbReference type="SMART" id="SM00490">
    <property type="entry name" value="HELICc"/>
    <property type="match status" value="1"/>
</dbReference>
<dbReference type="PANTHER" id="PTHR13710:SF105">
    <property type="entry name" value="ATP-DEPENDENT DNA HELICASE Q1"/>
    <property type="match status" value="1"/>
</dbReference>
<keyword evidence="5 16" id="KW-0547">Nucleotide-binding</keyword>
<evidence type="ECO:0000256" key="5">
    <source>
        <dbReference type="ARBA" id="ARBA00022741"/>
    </source>
</evidence>
<dbReference type="FunFam" id="3.40.50.300:FF:001544">
    <property type="entry name" value="ATP-dependent DNA helicase"/>
    <property type="match status" value="1"/>
</dbReference>
<dbReference type="GO" id="GO:0043138">
    <property type="term" value="F:3'-5' DNA helicase activity"/>
    <property type="evidence" value="ECO:0007669"/>
    <property type="project" value="UniProtKB-EC"/>
</dbReference>
<reference evidence="21" key="1">
    <citation type="submission" date="2023-01" db="EMBL/GenBank/DDBJ databases">
        <title>Key to firefly adult light organ development and bioluminescence: homeobox transcription factors regulate luciferase expression and transportation to peroxisome.</title>
        <authorList>
            <person name="Fu X."/>
        </authorList>
    </citation>
    <scope>NUCLEOTIDE SEQUENCE [LARGE SCALE GENOMIC DNA]</scope>
</reference>
<dbReference type="GO" id="GO:0016787">
    <property type="term" value="F:hydrolase activity"/>
    <property type="evidence" value="ECO:0007669"/>
    <property type="project" value="UniProtKB-KW"/>
</dbReference>
<dbReference type="GO" id="GO:0005737">
    <property type="term" value="C:cytoplasm"/>
    <property type="evidence" value="ECO:0007669"/>
    <property type="project" value="TreeGrafter"/>
</dbReference>
<keyword evidence="9 16" id="KW-0067">ATP-binding</keyword>
<keyword evidence="21" id="KW-1185">Reference proteome</keyword>
<dbReference type="InterPro" id="IPR004589">
    <property type="entry name" value="DNA_helicase_ATP-dep_RecQ"/>
</dbReference>
<dbReference type="InterPro" id="IPR027417">
    <property type="entry name" value="P-loop_NTPase"/>
</dbReference>
<dbReference type="Proteomes" id="UP001353858">
    <property type="component" value="Unassembled WGS sequence"/>
</dbReference>
<comment type="catalytic activity">
    <reaction evidence="15 16">
        <text>ATP + H2O = ADP + phosphate + H(+)</text>
        <dbReference type="Rhea" id="RHEA:13065"/>
        <dbReference type="ChEBI" id="CHEBI:15377"/>
        <dbReference type="ChEBI" id="CHEBI:15378"/>
        <dbReference type="ChEBI" id="CHEBI:30616"/>
        <dbReference type="ChEBI" id="CHEBI:43474"/>
        <dbReference type="ChEBI" id="CHEBI:456216"/>
    </reaction>
</comment>
<dbReference type="GO" id="GO:0005634">
    <property type="term" value="C:nucleus"/>
    <property type="evidence" value="ECO:0007669"/>
    <property type="project" value="UniProtKB-SubCell"/>
</dbReference>
<feature type="domain" description="Helicase ATP-binding" evidence="18">
    <location>
        <begin position="90"/>
        <end position="266"/>
    </location>
</feature>
<keyword evidence="10" id="KW-0238">DNA-binding</keyword>
<comment type="similarity">
    <text evidence="3 16">Belongs to the helicase family. RecQ subfamily.</text>
</comment>
<gene>
    <name evidence="20" type="ORF">RN001_007582</name>
</gene>
<evidence type="ECO:0000256" key="3">
    <source>
        <dbReference type="ARBA" id="ARBA00005446"/>
    </source>
</evidence>
<dbReference type="SMART" id="SM00487">
    <property type="entry name" value="DEXDc"/>
    <property type="match status" value="1"/>
</dbReference>
<comment type="cofactor">
    <cofactor evidence="1">
        <name>Zn(2+)</name>
        <dbReference type="ChEBI" id="CHEBI:29105"/>
    </cofactor>
</comment>
<keyword evidence="11" id="KW-0413">Isomerase</keyword>
<dbReference type="InterPro" id="IPR036388">
    <property type="entry name" value="WH-like_DNA-bd_sf"/>
</dbReference>
<comment type="caution">
    <text evidence="20">The sequence shown here is derived from an EMBL/GenBank/DDBJ whole genome shotgun (WGS) entry which is preliminary data.</text>
</comment>
<feature type="domain" description="Helicase C-terminal" evidence="19">
    <location>
        <begin position="294"/>
        <end position="442"/>
    </location>
</feature>
<dbReference type="CDD" id="cd18015">
    <property type="entry name" value="DEXHc_RecQ1"/>
    <property type="match status" value="1"/>
</dbReference>
<keyword evidence="7 16" id="KW-0347">Helicase</keyword>
<dbReference type="Pfam" id="PF16124">
    <property type="entry name" value="RecQ_Zn_bind"/>
    <property type="match status" value="1"/>
</dbReference>
<evidence type="ECO:0000256" key="7">
    <source>
        <dbReference type="ARBA" id="ARBA00022806"/>
    </source>
</evidence>
<dbReference type="GO" id="GO:0009378">
    <property type="term" value="F:four-way junction helicase activity"/>
    <property type="evidence" value="ECO:0007669"/>
    <property type="project" value="TreeGrafter"/>
</dbReference>
<keyword evidence="8" id="KW-0862">Zinc</keyword>
<dbReference type="NCBIfam" id="TIGR00614">
    <property type="entry name" value="recQ_fam"/>
    <property type="match status" value="1"/>
</dbReference>
<dbReference type="PANTHER" id="PTHR13710">
    <property type="entry name" value="DNA HELICASE RECQ FAMILY MEMBER"/>
    <property type="match status" value="1"/>
</dbReference>
<dbReference type="GO" id="GO:0046872">
    <property type="term" value="F:metal ion binding"/>
    <property type="evidence" value="ECO:0007669"/>
    <property type="project" value="UniProtKB-KW"/>
</dbReference>
<accession>A0AAN7S964</accession>
<dbReference type="Pfam" id="PF00271">
    <property type="entry name" value="Helicase_C"/>
    <property type="match status" value="1"/>
</dbReference>
<evidence type="ECO:0000313" key="21">
    <source>
        <dbReference type="Proteomes" id="UP001353858"/>
    </source>
</evidence>
<evidence type="ECO:0000256" key="17">
    <source>
        <dbReference type="SAM" id="Coils"/>
    </source>
</evidence>
<comment type="catalytic activity">
    <reaction evidence="13 16">
        <text>Couples ATP hydrolysis with the unwinding of duplex DNA by translocating in the 3'-5' direction.</text>
        <dbReference type="EC" id="5.6.2.4"/>
    </reaction>
</comment>
<dbReference type="FunFam" id="3.40.50.300:FF:000596">
    <property type="entry name" value="ATP-dependent DNA helicase"/>
    <property type="match status" value="1"/>
</dbReference>
<dbReference type="CDD" id="cd18794">
    <property type="entry name" value="SF2_C_RecQ"/>
    <property type="match status" value="1"/>
</dbReference>
<comment type="function">
    <text evidence="14">DNA helicase that may play a role in the repair of DNA that is damaged by ultraviolet light or other mutagens. Exhibits a magnesium-dependent ATP-dependent DNA-helicase activity that unwinds single- and double-stranded DNA in a 3'-5' direction.</text>
</comment>
<dbReference type="GO" id="GO:0005694">
    <property type="term" value="C:chromosome"/>
    <property type="evidence" value="ECO:0007669"/>
    <property type="project" value="TreeGrafter"/>
</dbReference>
<sequence length="605" mass="69700">MADCLSQDIKKYDNQIKSIEQEIYRLQLKLTKLKNKKSELEKEYNLSKSFDKSAEDQYKGTNFPWYSKVENVLKDTFKLKEFRPMQLAAINATLSKKDLLLLMPTGGGKSLCYQLPALVGHGMTLVVSPLLSLIEDQQIGLKKLGIHSRSINSSTSKENKKLVNDYLSKGTKPAIKLLYVTPEWLSKSKLFKSYLQKCHGLGNLERIAIDEVHCCSQWGHDFRPDYQFLSLLKDMFHDVPIIGLTATATLSVLFDVQNMLNIKGCLILRTSFNRPNLFYQVVPKPQQNQESITYLENLIKNDFKGQSGIIYALSIKDTEELSESLRNRGIKARPYHANLEPELRRKVHEKWLNDEYQVVVATVAFGMGIDKPDVRFVIHHSLPKSMESLYQESGRAGRDGKRSRCIVMYRFNDYFRGSAIINSKTEEKKLRSVLEYCLDSSTCRRKLIATHFDEKWEQKECDRMCDNCKEESTIVWYNITSVCKYIYSIIDKAQTQEVNLTLLKLLDIWYKGGDKNLRVENLSMPKVERQHAEIIVAYLLMKGYLMDYKSYTAYATNCYIQKGRDCYLTENTVIEMPISSSINLRGLLKRSSSGDESDSKVIKID</sequence>
<proteinExistence type="inferred from homology"/>
<keyword evidence="6 16" id="KW-0378">Hydrolase</keyword>
<dbReference type="Gene3D" id="1.10.10.10">
    <property type="entry name" value="Winged helix-like DNA-binding domain superfamily/Winged helix DNA-binding domain"/>
    <property type="match status" value="1"/>
</dbReference>
<keyword evidence="17" id="KW-0175">Coiled coil</keyword>
<keyword evidence="12 16" id="KW-0539">Nucleus</keyword>
<keyword evidence="4" id="KW-0479">Metal-binding</keyword>
<dbReference type="GO" id="GO:0005524">
    <property type="term" value="F:ATP binding"/>
    <property type="evidence" value="ECO:0007669"/>
    <property type="project" value="UniProtKB-KW"/>
</dbReference>
<dbReference type="GO" id="GO:0000724">
    <property type="term" value="P:double-strand break repair via homologous recombination"/>
    <property type="evidence" value="ECO:0007669"/>
    <property type="project" value="TreeGrafter"/>
</dbReference>
<protein>
    <recommendedName>
        <fullName evidence="16">ATP-dependent DNA helicase</fullName>
        <ecNumber evidence="16">5.6.2.4</ecNumber>
    </recommendedName>
</protein>
<name>A0AAN7S964_9COLE</name>
<evidence type="ECO:0000256" key="13">
    <source>
        <dbReference type="ARBA" id="ARBA00034617"/>
    </source>
</evidence>
<feature type="coiled-coil region" evidence="17">
    <location>
        <begin position="2"/>
        <end position="43"/>
    </location>
</feature>
<evidence type="ECO:0000256" key="1">
    <source>
        <dbReference type="ARBA" id="ARBA00001947"/>
    </source>
</evidence>
<dbReference type="Gene3D" id="3.40.50.300">
    <property type="entry name" value="P-loop containing nucleotide triphosphate hydrolases"/>
    <property type="match status" value="2"/>
</dbReference>
<dbReference type="EMBL" id="JARPUR010000003">
    <property type="protein sequence ID" value="KAK4879436.1"/>
    <property type="molecule type" value="Genomic_DNA"/>
</dbReference>
<evidence type="ECO:0000256" key="4">
    <source>
        <dbReference type="ARBA" id="ARBA00022723"/>
    </source>
</evidence>
<dbReference type="Pfam" id="PF00270">
    <property type="entry name" value="DEAD"/>
    <property type="match status" value="1"/>
</dbReference>
<evidence type="ECO:0000259" key="19">
    <source>
        <dbReference type="PROSITE" id="PS51194"/>
    </source>
</evidence>
<dbReference type="SUPFAM" id="SSF52540">
    <property type="entry name" value="P-loop containing nucleoside triphosphate hydrolases"/>
    <property type="match status" value="1"/>
</dbReference>
<evidence type="ECO:0000256" key="9">
    <source>
        <dbReference type="ARBA" id="ARBA00022840"/>
    </source>
</evidence>
<dbReference type="AlphaFoldDB" id="A0AAN7S964"/>
<evidence type="ECO:0000256" key="10">
    <source>
        <dbReference type="ARBA" id="ARBA00023125"/>
    </source>
</evidence>
<evidence type="ECO:0000256" key="15">
    <source>
        <dbReference type="ARBA" id="ARBA00049360"/>
    </source>
</evidence>
<evidence type="ECO:0000256" key="12">
    <source>
        <dbReference type="ARBA" id="ARBA00023242"/>
    </source>
</evidence>
<dbReference type="GO" id="GO:0003677">
    <property type="term" value="F:DNA binding"/>
    <property type="evidence" value="ECO:0007669"/>
    <property type="project" value="UniProtKB-KW"/>
</dbReference>
<organism evidence="20 21">
    <name type="scientific">Aquatica leii</name>
    <dbReference type="NCBI Taxonomy" id="1421715"/>
    <lineage>
        <taxon>Eukaryota</taxon>
        <taxon>Metazoa</taxon>
        <taxon>Ecdysozoa</taxon>
        <taxon>Arthropoda</taxon>
        <taxon>Hexapoda</taxon>
        <taxon>Insecta</taxon>
        <taxon>Pterygota</taxon>
        <taxon>Neoptera</taxon>
        <taxon>Endopterygota</taxon>
        <taxon>Coleoptera</taxon>
        <taxon>Polyphaga</taxon>
        <taxon>Elateriformia</taxon>
        <taxon>Elateroidea</taxon>
        <taxon>Lampyridae</taxon>
        <taxon>Luciolinae</taxon>
        <taxon>Aquatica</taxon>
    </lineage>
</organism>
<dbReference type="InterPro" id="IPR001650">
    <property type="entry name" value="Helicase_C-like"/>
</dbReference>
<evidence type="ECO:0000256" key="8">
    <source>
        <dbReference type="ARBA" id="ARBA00022833"/>
    </source>
</evidence>
<dbReference type="InterPro" id="IPR014001">
    <property type="entry name" value="Helicase_ATP-bd"/>
</dbReference>